<protein>
    <submittedName>
        <fullName evidence="3">TnsD family Tn7-like transposition protein</fullName>
    </submittedName>
</protein>
<proteinExistence type="predicted"/>
<accession>A0ABU6PRF0</accession>
<feature type="domain" description="Transposon Tn7 transposition protein TnsD C-terminal" evidence="2">
    <location>
        <begin position="205"/>
        <end position="439"/>
    </location>
</feature>
<dbReference type="Pfam" id="PF06527">
    <property type="entry name" value="TniQ"/>
    <property type="match status" value="1"/>
</dbReference>
<evidence type="ECO:0000259" key="2">
    <source>
        <dbReference type="Pfam" id="PF15978"/>
    </source>
</evidence>
<evidence type="ECO:0000259" key="1">
    <source>
        <dbReference type="Pfam" id="PF06527"/>
    </source>
</evidence>
<name>A0ABU6PRF0_9BACL</name>
<dbReference type="Proteomes" id="UP001343257">
    <property type="component" value="Unassembled WGS sequence"/>
</dbReference>
<dbReference type="Pfam" id="PF15978">
    <property type="entry name" value="TnsD"/>
    <property type="match status" value="2"/>
</dbReference>
<comment type="caution">
    <text evidence="3">The sequence shown here is derived from an EMBL/GenBank/DDBJ whole genome shotgun (WGS) entry which is preliminary data.</text>
</comment>
<dbReference type="InterPro" id="IPR032750">
    <property type="entry name" value="TnsD_C"/>
</dbReference>
<dbReference type="EMBL" id="JARTLD010000024">
    <property type="protein sequence ID" value="MED5017446.1"/>
    <property type="molecule type" value="Genomic_DNA"/>
</dbReference>
<dbReference type="RefSeq" id="WP_328277157.1">
    <property type="nucleotide sequence ID" value="NZ_JARTLD010000024.1"/>
</dbReference>
<keyword evidence="4" id="KW-1185">Reference proteome</keyword>
<evidence type="ECO:0000313" key="4">
    <source>
        <dbReference type="Proteomes" id="UP001343257"/>
    </source>
</evidence>
<dbReference type="InterPro" id="IPR009492">
    <property type="entry name" value="TniQ"/>
</dbReference>
<feature type="domain" description="TniQ" evidence="1">
    <location>
        <begin position="7"/>
        <end position="158"/>
    </location>
</feature>
<feature type="domain" description="Transposon Tn7 transposition protein TnsD C-terminal" evidence="2">
    <location>
        <begin position="452"/>
        <end position="516"/>
    </location>
</feature>
<sequence length="574" mass="66031">MILLLVYFPTLYKDELLYSSIARYHVVSGNKTQRQTIEDLFGNRSVCATADLPSHLMCLSNNLNGQYTADQIIKNHTLLPYYTCFMKQNKIHQVQSLMEDGNKQGEVHASLGLLASSIKLPVKLRFCSECFKSDSEICEPYWHRCHQLPGVFICPLHRSILKISRVEYSTLHHKFSFVPLAMHGESDYTEPDIDANWLDHLAFIAVQSNLLLQSQSKSKEKTASYRMVLPKERYQTIGGRVRFNRLIQDFRNIYTDKLLEYLDCGIDSNSTDTWLHKIIRNQEEIMHPLRHLLILGFFEISVGSFFVTPHNHPFGNGPWPCLNKVADHYNQSIVEKCAITRCSTTSKPVGTFQCSCGFVYSRRGPDTCDEDRNRIGRIKAFGPVWHDKLRCLNKTNTSLRQKAKILGVDPGTVKLQTEYLDTNKAVLNQVRSQSQAIRSRKINKKGCSLTKVNRKVDWDQRDEILYIAVVKAVEQMKQLPYPQRISLASIARHTDSGNLKHKLMKNLNKLPKTNEFVKTHVDSTETYQIRRLTWAASELNETEGKVLGWRLLKLAGLNHPLKKMVKDKFMELVE</sequence>
<gene>
    <name evidence="3" type="ORF">P9847_09000</name>
</gene>
<reference evidence="3 4" key="1">
    <citation type="submission" date="2023-03" db="EMBL/GenBank/DDBJ databases">
        <title>Bacillus Genome Sequencing.</title>
        <authorList>
            <person name="Dunlap C."/>
        </authorList>
    </citation>
    <scope>NUCLEOTIDE SEQUENCE [LARGE SCALE GENOMIC DNA]</scope>
    <source>
        <strain evidence="3 4">NRS-52</strain>
    </source>
</reference>
<organism evidence="3 4">
    <name type="scientific">Paenibacillus chibensis</name>
    <dbReference type="NCBI Taxonomy" id="59846"/>
    <lineage>
        <taxon>Bacteria</taxon>
        <taxon>Bacillati</taxon>
        <taxon>Bacillota</taxon>
        <taxon>Bacilli</taxon>
        <taxon>Bacillales</taxon>
        <taxon>Paenibacillaceae</taxon>
        <taxon>Paenibacillus</taxon>
    </lineage>
</organism>
<evidence type="ECO:0000313" key="3">
    <source>
        <dbReference type="EMBL" id="MED5017446.1"/>
    </source>
</evidence>